<accession>A0A0C9ZJ91</accession>
<feature type="region of interest" description="Disordered" evidence="1">
    <location>
        <begin position="72"/>
        <end position="94"/>
    </location>
</feature>
<keyword evidence="3" id="KW-1185">Reference proteome</keyword>
<protein>
    <submittedName>
        <fullName evidence="2">Uncharacterized protein</fullName>
    </submittedName>
</protein>
<sequence>MAHRAPATSSSCTTLPPLRTLLENLKMIDENTVLPSIERMHDPHEIIQEKAHFHCPPLSSLVRQRRQVSAYSITTSRTPSPAPTCAPSFPDSQKLPYPPQKIRLVPATLENADAVVVIPPSLPASQGRQPQPLLLMGPALQRFRQPNRRLAKGARVHPYQIVRGATDPHGPRRPPMTPTNTNTN</sequence>
<organism evidence="2 3">
    <name type="scientific">Pisolithus microcarpus 441</name>
    <dbReference type="NCBI Taxonomy" id="765257"/>
    <lineage>
        <taxon>Eukaryota</taxon>
        <taxon>Fungi</taxon>
        <taxon>Dikarya</taxon>
        <taxon>Basidiomycota</taxon>
        <taxon>Agaricomycotina</taxon>
        <taxon>Agaricomycetes</taxon>
        <taxon>Agaricomycetidae</taxon>
        <taxon>Boletales</taxon>
        <taxon>Sclerodermatineae</taxon>
        <taxon>Pisolithaceae</taxon>
        <taxon>Pisolithus</taxon>
    </lineage>
</organism>
<dbReference type="OrthoDB" id="3267542at2759"/>
<gene>
    <name evidence="2" type="ORF">PISMIDRAFT_676541</name>
</gene>
<dbReference type="AlphaFoldDB" id="A0A0C9ZJ91"/>
<dbReference type="Proteomes" id="UP000054018">
    <property type="component" value="Unassembled WGS sequence"/>
</dbReference>
<reference evidence="3" key="2">
    <citation type="submission" date="2015-01" db="EMBL/GenBank/DDBJ databases">
        <title>Evolutionary Origins and Diversification of the Mycorrhizal Mutualists.</title>
        <authorList>
            <consortium name="DOE Joint Genome Institute"/>
            <consortium name="Mycorrhizal Genomics Consortium"/>
            <person name="Kohler A."/>
            <person name="Kuo A."/>
            <person name="Nagy L.G."/>
            <person name="Floudas D."/>
            <person name="Copeland A."/>
            <person name="Barry K.W."/>
            <person name="Cichocki N."/>
            <person name="Veneault-Fourrey C."/>
            <person name="LaButti K."/>
            <person name="Lindquist E.A."/>
            <person name="Lipzen A."/>
            <person name="Lundell T."/>
            <person name="Morin E."/>
            <person name="Murat C."/>
            <person name="Riley R."/>
            <person name="Ohm R."/>
            <person name="Sun H."/>
            <person name="Tunlid A."/>
            <person name="Henrissat B."/>
            <person name="Grigoriev I.V."/>
            <person name="Hibbett D.S."/>
            <person name="Martin F."/>
        </authorList>
    </citation>
    <scope>NUCLEOTIDE SEQUENCE [LARGE SCALE GENOMIC DNA]</scope>
    <source>
        <strain evidence="3">441</strain>
    </source>
</reference>
<feature type="region of interest" description="Disordered" evidence="1">
    <location>
        <begin position="163"/>
        <end position="184"/>
    </location>
</feature>
<evidence type="ECO:0000256" key="1">
    <source>
        <dbReference type="SAM" id="MobiDB-lite"/>
    </source>
</evidence>
<dbReference type="HOGENOM" id="CLU_1482173_0_0_1"/>
<name>A0A0C9ZJ91_9AGAM</name>
<evidence type="ECO:0000313" key="3">
    <source>
        <dbReference type="Proteomes" id="UP000054018"/>
    </source>
</evidence>
<dbReference type="EMBL" id="KN833704">
    <property type="protein sequence ID" value="KIK26004.1"/>
    <property type="molecule type" value="Genomic_DNA"/>
</dbReference>
<reference evidence="2 3" key="1">
    <citation type="submission" date="2014-04" db="EMBL/GenBank/DDBJ databases">
        <authorList>
            <consortium name="DOE Joint Genome Institute"/>
            <person name="Kuo A."/>
            <person name="Kohler A."/>
            <person name="Costa M.D."/>
            <person name="Nagy L.G."/>
            <person name="Floudas D."/>
            <person name="Copeland A."/>
            <person name="Barry K.W."/>
            <person name="Cichocki N."/>
            <person name="Veneault-Fourrey C."/>
            <person name="LaButti K."/>
            <person name="Lindquist E.A."/>
            <person name="Lipzen A."/>
            <person name="Lundell T."/>
            <person name="Morin E."/>
            <person name="Murat C."/>
            <person name="Sun H."/>
            <person name="Tunlid A."/>
            <person name="Henrissat B."/>
            <person name="Grigoriev I.V."/>
            <person name="Hibbett D.S."/>
            <person name="Martin F."/>
            <person name="Nordberg H.P."/>
            <person name="Cantor M.N."/>
            <person name="Hua S.X."/>
        </authorList>
    </citation>
    <scope>NUCLEOTIDE SEQUENCE [LARGE SCALE GENOMIC DNA]</scope>
    <source>
        <strain evidence="2 3">441</strain>
    </source>
</reference>
<proteinExistence type="predicted"/>
<evidence type="ECO:0000313" key="2">
    <source>
        <dbReference type="EMBL" id="KIK26004.1"/>
    </source>
</evidence>